<dbReference type="PANTHER" id="PTHR30534:SF0">
    <property type="entry name" value="FLAGELLAR MOTOR SWITCH PROTEIN FLIG"/>
    <property type="match status" value="1"/>
</dbReference>
<comment type="caution">
    <text evidence="13">The sequence shown here is derived from an EMBL/GenBank/DDBJ whole genome shotgun (WGS) entry which is preliminary data.</text>
</comment>
<name>A0A368W9A8_9BACL</name>
<evidence type="ECO:0000259" key="10">
    <source>
        <dbReference type="Pfam" id="PF01706"/>
    </source>
</evidence>
<accession>A0A368W9A8</accession>
<keyword evidence="7" id="KW-0283">Flagellar rotation</keyword>
<dbReference type="AlphaFoldDB" id="A0A368W9A8"/>
<keyword evidence="13" id="KW-0969">Cilium</keyword>
<evidence type="ECO:0000259" key="12">
    <source>
        <dbReference type="Pfam" id="PF14842"/>
    </source>
</evidence>
<dbReference type="Pfam" id="PF01706">
    <property type="entry name" value="FliG_C"/>
    <property type="match status" value="1"/>
</dbReference>
<evidence type="ECO:0000256" key="3">
    <source>
        <dbReference type="ARBA" id="ARBA00010299"/>
    </source>
</evidence>
<dbReference type="EMBL" id="QPJD01000003">
    <property type="protein sequence ID" value="RCW50116.1"/>
    <property type="molecule type" value="Genomic_DNA"/>
</dbReference>
<dbReference type="Gene3D" id="1.10.220.30">
    <property type="match status" value="3"/>
</dbReference>
<evidence type="ECO:0000256" key="9">
    <source>
        <dbReference type="ARBA" id="ARBA00023143"/>
    </source>
</evidence>
<evidence type="ECO:0000256" key="8">
    <source>
        <dbReference type="ARBA" id="ARBA00023136"/>
    </source>
</evidence>
<dbReference type="InterPro" id="IPR011002">
    <property type="entry name" value="FliG_a-hlx"/>
</dbReference>
<keyword evidence="9" id="KW-0975">Bacterial flagellum</keyword>
<evidence type="ECO:0000256" key="5">
    <source>
        <dbReference type="ARBA" id="ARBA00022475"/>
    </source>
</evidence>
<dbReference type="PANTHER" id="PTHR30534">
    <property type="entry name" value="FLAGELLAR MOTOR SWITCH PROTEIN FLIG"/>
    <property type="match status" value="1"/>
</dbReference>
<dbReference type="NCBIfam" id="TIGR00207">
    <property type="entry name" value="fliG"/>
    <property type="match status" value="1"/>
</dbReference>
<comment type="subcellular location">
    <subcellularLocation>
        <location evidence="1">Bacterial flagellum basal body</location>
    </subcellularLocation>
    <subcellularLocation>
        <location evidence="2">Cell membrane</location>
        <topology evidence="2">Peripheral membrane protein</topology>
        <orientation evidence="2">Cytoplasmic side</orientation>
    </subcellularLocation>
</comment>
<dbReference type="Pfam" id="PF14842">
    <property type="entry name" value="FliG_N"/>
    <property type="match status" value="1"/>
</dbReference>
<dbReference type="GO" id="GO:0006935">
    <property type="term" value="P:chemotaxis"/>
    <property type="evidence" value="ECO:0007669"/>
    <property type="project" value="UniProtKB-KW"/>
</dbReference>
<dbReference type="GO" id="GO:0009425">
    <property type="term" value="C:bacterial-type flagellum basal body"/>
    <property type="evidence" value="ECO:0007669"/>
    <property type="project" value="UniProtKB-SubCell"/>
</dbReference>
<dbReference type="OrthoDB" id="9780302at2"/>
<keyword evidence="13" id="KW-0966">Cell projection</keyword>
<dbReference type="InterPro" id="IPR028263">
    <property type="entry name" value="FliG_N"/>
</dbReference>
<keyword evidence="14" id="KW-1185">Reference proteome</keyword>
<keyword evidence="13" id="KW-0282">Flagellum</keyword>
<dbReference type="PRINTS" id="PR00954">
    <property type="entry name" value="FLGMOTORFLIG"/>
</dbReference>
<evidence type="ECO:0000259" key="11">
    <source>
        <dbReference type="Pfam" id="PF14841"/>
    </source>
</evidence>
<protein>
    <recommendedName>
        <fullName evidence="4">Flagellar motor switch protein FliG</fullName>
    </recommendedName>
</protein>
<dbReference type="Pfam" id="PF14841">
    <property type="entry name" value="FliG_M"/>
    <property type="match status" value="1"/>
</dbReference>
<evidence type="ECO:0000256" key="6">
    <source>
        <dbReference type="ARBA" id="ARBA00022500"/>
    </source>
</evidence>
<keyword evidence="6" id="KW-0145">Chemotaxis</keyword>
<evidence type="ECO:0000256" key="4">
    <source>
        <dbReference type="ARBA" id="ARBA00021870"/>
    </source>
</evidence>
<keyword evidence="8" id="KW-0472">Membrane</keyword>
<dbReference type="GO" id="GO:0003774">
    <property type="term" value="F:cytoskeletal motor activity"/>
    <property type="evidence" value="ECO:0007669"/>
    <property type="project" value="InterPro"/>
</dbReference>
<comment type="similarity">
    <text evidence="3">Belongs to the FliG family.</text>
</comment>
<feature type="domain" description="Flagellar motor switch protein FliG middle" evidence="11">
    <location>
        <begin position="118"/>
        <end position="192"/>
    </location>
</feature>
<feature type="domain" description="Flagellar motor switch protein FliG C-terminal" evidence="10">
    <location>
        <begin position="221"/>
        <end position="327"/>
    </location>
</feature>
<dbReference type="InterPro" id="IPR000090">
    <property type="entry name" value="Flg_Motor_Flig"/>
</dbReference>
<proteinExistence type="inferred from homology"/>
<dbReference type="FunFam" id="1.10.220.30:FF:000001">
    <property type="entry name" value="Flagellar motor switch protein FliG"/>
    <property type="match status" value="1"/>
</dbReference>
<evidence type="ECO:0000313" key="13">
    <source>
        <dbReference type="EMBL" id="RCW50116.1"/>
    </source>
</evidence>
<evidence type="ECO:0000313" key="14">
    <source>
        <dbReference type="Proteomes" id="UP000252415"/>
    </source>
</evidence>
<dbReference type="InterPro" id="IPR032779">
    <property type="entry name" value="FliG_M"/>
</dbReference>
<evidence type="ECO:0000256" key="2">
    <source>
        <dbReference type="ARBA" id="ARBA00004413"/>
    </source>
</evidence>
<evidence type="ECO:0000256" key="7">
    <source>
        <dbReference type="ARBA" id="ARBA00022779"/>
    </source>
</evidence>
<keyword evidence="5" id="KW-1003">Cell membrane</keyword>
<feature type="domain" description="Flagellar motor switch protein FliG N-terminal" evidence="12">
    <location>
        <begin position="8"/>
        <end position="110"/>
    </location>
</feature>
<organism evidence="13 14">
    <name type="scientific">Paenibacillus prosopidis</name>
    <dbReference type="NCBI Taxonomy" id="630520"/>
    <lineage>
        <taxon>Bacteria</taxon>
        <taxon>Bacillati</taxon>
        <taxon>Bacillota</taxon>
        <taxon>Bacilli</taxon>
        <taxon>Bacillales</taxon>
        <taxon>Paenibacillaceae</taxon>
        <taxon>Paenibacillus</taxon>
    </lineage>
</organism>
<dbReference type="PIRSF" id="PIRSF003161">
    <property type="entry name" value="FliG"/>
    <property type="match status" value="1"/>
</dbReference>
<dbReference type="GO" id="GO:0071973">
    <property type="term" value="P:bacterial-type flagellum-dependent cell motility"/>
    <property type="evidence" value="ECO:0007669"/>
    <property type="project" value="InterPro"/>
</dbReference>
<dbReference type="Proteomes" id="UP000252415">
    <property type="component" value="Unassembled WGS sequence"/>
</dbReference>
<gene>
    <name evidence="13" type="ORF">DFP97_103134</name>
</gene>
<sequence>MSKTLQGLTGRQKAAILLITLGPEVSAQIFKHLRDEEIEQLTLEIANVRKVDNLDRETILGEFHQICLAQEYITQGGISYAKDILEKALGETKALEVINRLTATLQVRPFDFARKAEPTQILNFIQNENSQTIALVLSYLQSEQSSHILSSLPQDKQADVARRIALMDSTSPEVISQVERVLEQKLSATVTQDYTNAGGIDSIVQILNGVDRGTERTILDALEIQDPELAEEIKKRMFVFEDIVNIDNRSIQRIIRDIENADLQLALKVASEEVREAIFRNMSKRMAETFKEEMEFMGPVRLRDVEEAQTRIVATIRRLEESGEIIIARGGGDDIIV</sequence>
<dbReference type="SUPFAM" id="SSF48029">
    <property type="entry name" value="FliG"/>
    <property type="match status" value="2"/>
</dbReference>
<evidence type="ECO:0000256" key="1">
    <source>
        <dbReference type="ARBA" id="ARBA00004117"/>
    </source>
</evidence>
<dbReference type="InterPro" id="IPR023087">
    <property type="entry name" value="Flg_Motor_Flig_C"/>
</dbReference>
<reference evidence="13 14" key="1">
    <citation type="submission" date="2018-07" db="EMBL/GenBank/DDBJ databases">
        <title>Genomic Encyclopedia of Type Strains, Phase III (KMG-III): the genomes of soil and plant-associated and newly described type strains.</title>
        <authorList>
            <person name="Whitman W."/>
        </authorList>
    </citation>
    <scope>NUCLEOTIDE SEQUENCE [LARGE SCALE GENOMIC DNA]</scope>
    <source>
        <strain evidence="13 14">CECT 7506</strain>
    </source>
</reference>
<dbReference type="GO" id="GO:0005886">
    <property type="term" value="C:plasma membrane"/>
    <property type="evidence" value="ECO:0007669"/>
    <property type="project" value="UniProtKB-SubCell"/>
</dbReference>
<dbReference type="RefSeq" id="WP_114378973.1">
    <property type="nucleotide sequence ID" value="NZ_QPJD01000003.1"/>
</dbReference>